<feature type="region of interest" description="Disordered" evidence="1">
    <location>
        <begin position="1"/>
        <end position="60"/>
    </location>
</feature>
<name>A0A1Z5KQ95_FISSO</name>
<feature type="compositionally biased region" description="Low complexity" evidence="1">
    <location>
        <begin position="248"/>
        <end position="260"/>
    </location>
</feature>
<sequence>MVKRGAENRQISKEDYEAEERESEAQNQAEGQMSRASEDELRKRRIIRAKRDNGNNPAGAGAFAGVNLIAESPHTGFSFSSSNHPAPEGEVERLENQRKEDLFNLHKDIVSTTDASEKERLIYKAIRNIGKFKKVIYDATKSTSSVASDITAAPSTGTSGTAPMAASTLATTSPATSNGGFSFGAATTPATASSTAAPSSSGGFSFGKPAASSTTPSLSGGFSFGAASKPAASSTTPSSSDGFSFGAAATPAASSAPTAPVNNTTAFAADPAPNDGEPSDEIPTTQAGAVVQQVADPDWDDIGSFDRVTIYRNDNGTWTPVLQKTTLRLQTFKTDSSRHRMIARTMMGKVAVNMRIQSGMGFTFAEKPTKRGPVGTILFVGTNDVEKGPEKFMVKAGVPDGKQLQAKLDELCSK</sequence>
<proteinExistence type="predicted"/>
<evidence type="ECO:0000259" key="2">
    <source>
        <dbReference type="Pfam" id="PF08911"/>
    </source>
</evidence>
<keyword evidence="4" id="KW-1185">Reference proteome</keyword>
<organism evidence="3 4">
    <name type="scientific">Fistulifera solaris</name>
    <name type="common">Oleaginous diatom</name>
    <dbReference type="NCBI Taxonomy" id="1519565"/>
    <lineage>
        <taxon>Eukaryota</taxon>
        <taxon>Sar</taxon>
        <taxon>Stramenopiles</taxon>
        <taxon>Ochrophyta</taxon>
        <taxon>Bacillariophyta</taxon>
        <taxon>Bacillariophyceae</taxon>
        <taxon>Bacillariophycidae</taxon>
        <taxon>Naviculales</taxon>
        <taxon>Naviculaceae</taxon>
        <taxon>Fistulifera</taxon>
    </lineage>
</organism>
<evidence type="ECO:0000256" key="1">
    <source>
        <dbReference type="SAM" id="MobiDB-lite"/>
    </source>
</evidence>
<protein>
    <recommendedName>
        <fullName evidence="2">Nuclear pore complex NUP2/50/61 domain-containing protein</fullName>
    </recommendedName>
</protein>
<dbReference type="InterPro" id="IPR015007">
    <property type="entry name" value="NUP2/50/61"/>
</dbReference>
<feature type="compositionally biased region" description="Basic and acidic residues" evidence="1">
    <location>
        <begin position="1"/>
        <end position="15"/>
    </location>
</feature>
<dbReference type="Pfam" id="PF08911">
    <property type="entry name" value="NUP50"/>
    <property type="match status" value="1"/>
</dbReference>
<accession>A0A1Z5KQ95</accession>
<dbReference type="EMBL" id="BDSP01000267">
    <property type="protein sequence ID" value="GAX28191.1"/>
    <property type="molecule type" value="Genomic_DNA"/>
</dbReference>
<dbReference type="Proteomes" id="UP000198406">
    <property type="component" value="Unassembled WGS sequence"/>
</dbReference>
<feature type="region of interest" description="Disordered" evidence="1">
    <location>
        <begin position="188"/>
        <end position="210"/>
    </location>
</feature>
<evidence type="ECO:0000313" key="4">
    <source>
        <dbReference type="Proteomes" id="UP000198406"/>
    </source>
</evidence>
<comment type="caution">
    <text evidence="3">The sequence shown here is derived from an EMBL/GenBank/DDBJ whole genome shotgun (WGS) entry which is preliminary data.</text>
</comment>
<feature type="domain" description="Nuclear pore complex NUP2/50/61" evidence="2">
    <location>
        <begin position="3"/>
        <end position="67"/>
    </location>
</feature>
<dbReference type="AlphaFoldDB" id="A0A1Z5KQ95"/>
<dbReference type="GO" id="GO:0005643">
    <property type="term" value="C:nuclear pore"/>
    <property type="evidence" value="ECO:0007669"/>
    <property type="project" value="InterPro"/>
</dbReference>
<feature type="region of interest" description="Disordered" evidence="1">
    <location>
        <begin position="248"/>
        <end position="283"/>
    </location>
</feature>
<evidence type="ECO:0000313" key="3">
    <source>
        <dbReference type="EMBL" id="GAX28191.1"/>
    </source>
</evidence>
<gene>
    <name evidence="3" type="ORF">FisN_35Lh047</name>
</gene>
<dbReference type="InParanoid" id="A0A1Z5KQ95"/>
<reference evidence="3 4" key="1">
    <citation type="journal article" date="2015" name="Plant Cell">
        <title>Oil accumulation by the oleaginous diatom Fistulifera solaris as revealed by the genome and transcriptome.</title>
        <authorList>
            <person name="Tanaka T."/>
            <person name="Maeda Y."/>
            <person name="Veluchamy A."/>
            <person name="Tanaka M."/>
            <person name="Abida H."/>
            <person name="Marechal E."/>
            <person name="Bowler C."/>
            <person name="Muto M."/>
            <person name="Sunaga Y."/>
            <person name="Tanaka M."/>
            <person name="Yoshino T."/>
            <person name="Taniguchi T."/>
            <person name="Fukuda Y."/>
            <person name="Nemoto M."/>
            <person name="Matsumoto M."/>
            <person name="Wong P.S."/>
            <person name="Aburatani S."/>
            <person name="Fujibuchi W."/>
        </authorList>
    </citation>
    <scope>NUCLEOTIDE SEQUENCE [LARGE SCALE GENOMIC DNA]</scope>
    <source>
        <strain evidence="3 4">JPCC DA0580</strain>
    </source>
</reference>